<keyword evidence="3 7" id="KW-0732">Signal</keyword>
<evidence type="ECO:0000256" key="5">
    <source>
        <dbReference type="ARBA" id="ARBA00023157"/>
    </source>
</evidence>
<keyword evidence="6 7" id="KW-0676">Redox-active center</keyword>
<organism evidence="11 13">
    <name type="scientific">Ralstonia insidiosa</name>
    <dbReference type="NCBI Taxonomy" id="190721"/>
    <lineage>
        <taxon>Bacteria</taxon>
        <taxon>Pseudomonadati</taxon>
        <taxon>Pseudomonadota</taxon>
        <taxon>Betaproteobacteria</taxon>
        <taxon>Burkholderiales</taxon>
        <taxon>Burkholderiaceae</taxon>
        <taxon>Ralstonia</taxon>
    </lineage>
</organism>
<dbReference type="RefSeq" id="WP_021197419.1">
    <property type="nucleotide sequence ID" value="NZ_CP012605.1"/>
</dbReference>
<feature type="domain" description="Thioredoxin-like fold" evidence="9">
    <location>
        <begin position="123"/>
        <end position="243"/>
    </location>
</feature>
<reference evidence="13" key="3">
    <citation type="submission" date="2016-06" db="EMBL/GenBank/DDBJ databases">
        <authorList>
            <person name="Xu Y."/>
            <person name="Nagy A."/>
            <person name="Yan X."/>
            <person name="Kim S.W."/>
            <person name="Haley B."/>
            <person name="Liu N.T."/>
            <person name="Nou X."/>
        </authorList>
    </citation>
    <scope>NUCLEOTIDE SEQUENCE [LARGE SCALE GENOMIC DNA]</scope>
    <source>
        <strain evidence="13">ATCC 49129</strain>
    </source>
</reference>
<evidence type="ECO:0000256" key="1">
    <source>
        <dbReference type="ARBA" id="ARBA00004418"/>
    </source>
</evidence>
<proteinExistence type="inferred from homology"/>
<evidence type="ECO:0000256" key="2">
    <source>
        <dbReference type="ARBA" id="ARBA00009813"/>
    </source>
</evidence>
<dbReference type="InterPro" id="IPR012336">
    <property type="entry name" value="Thioredoxin-like_fold"/>
</dbReference>
<dbReference type="Gene3D" id="3.40.30.10">
    <property type="entry name" value="Glutaredoxin"/>
    <property type="match status" value="1"/>
</dbReference>
<dbReference type="Proteomes" id="UP000078572">
    <property type="component" value="Chromosome 1"/>
</dbReference>
<evidence type="ECO:0000259" key="8">
    <source>
        <dbReference type="Pfam" id="PF10411"/>
    </source>
</evidence>
<dbReference type="Proteomes" id="UP000077927">
    <property type="component" value="Chromosome 1"/>
</dbReference>
<dbReference type="EMBL" id="CP016022">
    <property type="protein sequence ID" value="ANJ73745.1"/>
    <property type="molecule type" value="Genomic_DNA"/>
</dbReference>
<evidence type="ECO:0000256" key="3">
    <source>
        <dbReference type="ARBA" id="ARBA00022729"/>
    </source>
</evidence>
<dbReference type="PATRIC" id="fig|190721.6.peg.3158"/>
<feature type="signal peptide" evidence="7">
    <location>
        <begin position="1"/>
        <end position="32"/>
    </location>
</feature>
<dbReference type="InterPro" id="IPR018950">
    <property type="entry name" value="DiS-bond_isomerase_DsbC/G_N"/>
</dbReference>
<reference evidence="11" key="2">
    <citation type="submission" date="2016-06" db="EMBL/GenBank/DDBJ databases">
        <authorList>
            <person name="Kjaerup R.B."/>
            <person name="Dalgaard T.S."/>
            <person name="Juul-Madsen H.R."/>
        </authorList>
    </citation>
    <scope>NUCLEOTIDE SEQUENCE [LARGE SCALE GENOMIC DNA]</scope>
    <source>
        <strain evidence="11">ATCC 49129</strain>
    </source>
</reference>
<evidence type="ECO:0000259" key="9">
    <source>
        <dbReference type="Pfam" id="PF13098"/>
    </source>
</evidence>
<evidence type="ECO:0000256" key="6">
    <source>
        <dbReference type="ARBA" id="ARBA00023284"/>
    </source>
</evidence>
<keyword evidence="4 7" id="KW-0574">Periplasm</keyword>
<keyword evidence="5" id="KW-1015">Disulfide bond</keyword>
<reference evidence="10 12" key="1">
    <citation type="submission" date="2015-09" db="EMBL/GenBank/DDBJ databases">
        <authorList>
            <person name="Xu Y."/>
            <person name="Nagy A."/>
            <person name="Liu N.T."/>
            <person name="Nou X."/>
        </authorList>
    </citation>
    <scope>NUCLEOTIDE SEQUENCE [LARGE SCALE GENOMIC DNA]</scope>
    <source>
        <strain evidence="10 12">FC1138</strain>
    </source>
</reference>
<evidence type="ECO:0000256" key="7">
    <source>
        <dbReference type="RuleBase" id="RU364038"/>
    </source>
</evidence>
<dbReference type="Pfam" id="PF10411">
    <property type="entry name" value="DsbC_N"/>
    <property type="match status" value="1"/>
</dbReference>
<feature type="chain" id="PRO_5044514057" description="Thiol:disulfide interchange protein" evidence="7">
    <location>
        <begin position="33"/>
        <end position="251"/>
    </location>
</feature>
<dbReference type="EMBL" id="CP012605">
    <property type="protein sequence ID" value="ANH72006.1"/>
    <property type="molecule type" value="Genomic_DNA"/>
</dbReference>
<dbReference type="GeneID" id="61527387"/>
<evidence type="ECO:0000313" key="11">
    <source>
        <dbReference type="EMBL" id="ANJ73745.1"/>
    </source>
</evidence>
<dbReference type="PANTHER" id="PTHR35272:SF3">
    <property type="entry name" value="THIOL:DISULFIDE INTERCHANGE PROTEIN DSBC"/>
    <property type="match status" value="1"/>
</dbReference>
<comment type="similarity">
    <text evidence="2 7">Belongs to the thioredoxin family. DsbC subfamily.</text>
</comment>
<dbReference type="InterPro" id="IPR033954">
    <property type="entry name" value="DiS-bond_Isoase_DsbC/G"/>
</dbReference>
<evidence type="ECO:0000313" key="10">
    <source>
        <dbReference type="EMBL" id="ANH72006.1"/>
    </source>
</evidence>
<accession>A0A191ZZX5</accession>
<feature type="domain" description="Disulphide bond isomerase DsbC/G N-terminal" evidence="8">
    <location>
        <begin position="32"/>
        <end position="100"/>
    </location>
</feature>
<comment type="subcellular location">
    <subcellularLocation>
        <location evidence="1 7">Periplasm</location>
    </subcellularLocation>
</comment>
<dbReference type="Gene3D" id="3.10.450.70">
    <property type="entry name" value="Disulphide bond isomerase, DsbC/G, N-terminal"/>
    <property type="match status" value="1"/>
</dbReference>
<keyword evidence="13" id="KW-1185">Reference proteome</keyword>
<dbReference type="InterPro" id="IPR051470">
    <property type="entry name" value="Thiol:disulfide_interchange"/>
</dbReference>
<dbReference type="PANTHER" id="PTHR35272">
    <property type="entry name" value="THIOL:DISULFIDE INTERCHANGE PROTEIN DSBC-RELATED"/>
    <property type="match status" value="1"/>
</dbReference>
<dbReference type="STRING" id="190721.ACS15_3198"/>
<dbReference type="Pfam" id="PF13098">
    <property type="entry name" value="Thioredoxin_2"/>
    <property type="match status" value="1"/>
</dbReference>
<sequence length="251" mass="26875">MSFRIRVAAIASAVTVAAIGAGYLLTTGAAGAAEPALDKVKATVQKALGSNVEIKSVAKSPLAGLYEINLGSQVVYTDATGRYVLNGDLLDTQTATNLTQERLAELNRIKWSDLPLDRAVKWVKGNGARKIAVFSDPNCPYCHKLEQMLTQVDNITVYTFLFPILSEDSNTKSKQIWCSADRAKAWRDWMTAKTAPSGAGTCDTPLEANLKLGQSLNVTGTPAIIFPDGSRAPGLIDAATLERKFAALKKS</sequence>
<dbReference type="InterPro" id="IPR036249">
    <property type="entry name" value="Thioredoxin-like_sf"/>
</dbReference>
<gene>
    <name evidence="11" type="ORF">A9Y76_15310</name>
    <name evidence="10" type="ORF">ACS15_3198</name>
</gene>
<dbReference type="OrthoDB" id="12976at2"/>
<evidence type="ECO:0000313" key="12">
    <source>
        <dbReference type="Proteomes" id="UP000077927"/>
    </source>
</evidence>
<evidence type="ECO:0000256" key="4">
    <source>
        <dbReference type="ARBA" id="ARBA00022764"/>
    </source>
</evidence>
<name>A0A191ZZX5_9RALS</name>
<dbReference type="SUPFAM" id="SSF52833">
    <property type="entry name" value="Thioredoxin-like"/>
    <property type="match status" value="1"/>
</dbReference>
<dbReference type="GO" id="GO:0042597">
    <property type="term" value="C:periplasmic space"/>
    <property type="evidence" value="ECO:0007669"/>
    <property type="project" value="UniProtKB-SubCell"/>
</dbReference>
<evidence type="ECO:0000313" key="13">
    <source>
        <dbReference type="Proteomes" id="UP000078572"/>
    </source>
</evidence>
<dbReference type="KEGG" id="rin:ACS15_3198"/>
<protein>
    <recommendedName>
        <fullName evidence="7">Thiol:disulfide interchange protein</fullName>
    </recommendedName>
</protein>
<dbReference type="SUPFAM" id="SSF54423">
    <property type="entry name" value="DsbC/DsbG N-terminal domain-like"/>
    <property type="match status" value="1"/>
</dbReference>
<dbReference type="CDD" id="cd03020">
    <property type="entry name" value="DsbA_DsbC_DsbG"/>
    <property type="match status" value="1"/>
</dbReference>
<dbReference type="InterPro" id="IPR009094">
    <property type="entry name" value="DiS-bond_isomerase_DsbC/G_N_sf"/>
</dbReference>
<dbReference type="AlphaFoldDB" id="A0A191ZZX5"/>
<comment type="function">
    <text evidence="7">Required for disulfide bond formation in some periplasmic proteins. Acts by transferring its disulfide bond to other proteins and is reduced in the process.</text>
</comment>